<evidence type="ECO:0000313" key="2">
    <source>
        <dbReference type="Proteomes" id="UP000050761"/>
    </source>
</evidence>
<proteinExistence type="predicted"/>
<keyword evidence="2" id="KW-1185">Reference proteome</keyword>
<evidence type="ECO:0000313" key="1">
    <source>
        <dbReference type="EMBL" id="VDO18869.1"/>
    </source>
</evidence>
<protein>
    <submittedName>
        <fullName evidence="3">Autophagy-related protein 5</fullName>
    </submittedName>
</protein>
<accession>A0A183F2V2</accession>
<reference evidence="1 2" key="1">
    <citation type="submission" date="2018-11" db="EMBL/GenBank/DDBJ databases">
        <authorList>
            <consortium name="Pathogen Informatics"/>
        </authorList>
    </citation>
    <scope>NUCLEOTIDE SEQUENCE [LARGE SCALE GENOMIC DNA]</scope>
</reference>
<gene>
    <name evidence="1" type="ORF">HPBE_LOCUS487</name>
</gene>
<accession>A0A3P7TFR7</accession>
<dbReference type="EMBL" id="UZAH01000345">
    <property type="protein sequence ID" value="VDO18869.1"/>
    <property type="molecule type" value="Genomic_DNA"/>
</dbReference>
<dbReference type="WBParaSite" id="HPBE_0000048601-mRNA-1">
    <property type="protein sequence ID" value="HPBE_0000048601-mRNA-1"/>
    <property type="gene ID" value="HPBE_0000048601"/>
</dbReference>
<sequence>MERCPANTVGEALSLASWAVNVAQLAKLIRGYLFPMGCGVVEEENLLEALRPNECESPVHLFYFVHPGHSRAFGKQLQV</sequence>
<organism evidence="2 3">
    <name type="scientific">Heligmosomoides polygyrus</name>
    <name type="common">Parasitic roundworm</name>
    <dbReference type="NCBI Taxonomy" id="6339"/>
    <lineage>
        <taxon>Eukaryota</taxon>
        <taxon>Metazoa</taxon>
        <taxon>Ecdysozoa</taxon>
        <taxon>Nematoda</taxon>
        <taxon>Chromadorea</taxon>
        <taxon>Rhabditida</taxon>
        <taxon>Rhabditina</taxon>
        <taxon>Rhabditomorpha</taxon>
        <taxon>Strongyloidea</taxon>
        <taxon>Heligmosomidae</taxon>
        <taxon>Heligmosomoides</taxon>
    </lineage>
</organism>
<dbReference type="AlphaFoldDB" id="A0A183F2V2"/>
<name>A0A183F2V2_HELPZ</name>
<dbReference type="Proteomes" id="UP000050761">
    <property type="component" value="Unassembled WGS sequence"/>
</dbReference>
<reference evidence="3" key="2">
    <citation type="submission" date="2019-09" db="UniProtKB">
        <authorList>
            <consortium name="WormBaseParasite"/>
        </authorList>
    </citation>
    <scope>IDENTIFICATION</scope>
</reference>
<evidence type="ECO:0000313" key="3">
    <source>
        <dbReference type="WBParaSite" id="HPBE_0000048601-mRNA-1"/>
    </source>
</evidence>